<dbReference type="Gene3D" id="1.25.40.1010">
    <property type="match status" value="1"/>
</dbReference>
<feature type="compositionally biased region" description="Basic residues" evidence="3">
    <location>
        <begin position="73"/>
        <end position="83"/>
    </location>
</feature>
<protein>
    <submittedName>
        <fullName evidence="4">N-alpha-acetyltransferase 15, NatA auxiliary subunit</fullName>
    </submittedName>
</protein>
<dbReference type="EMBL" id="JABANM010029729">
    <property type="protein sequence ID" value="KAF4707490.1"/>
    <property type="molecule type" value="Genomic_DNA"/>
</dbReference>
<evidence type="ECO:0000256" key="2">
    <source>
        <dbReference type="ARBA" id="ARBA00022803"/>
    </source>
</evidence>
<sequence>MRKMTLRTFVEFLKTEDNLEQHIYYREASAGMIRCYTKLMDKKAKDAAEAAKGRANNEQNKENESKLSSAERKRLKHQKKRKQHDQQQNNTQDNSKKPEG</sequence>
<name>A0A7J6QIV1_PEROL</name>
<keyword evidence="2" id="KW-0802">TPR repeat</keyword>
<keyword evidence="1" id="KW-0677">Repeat</keyword>
<gene>
    <name evidence="4" type="primary">NAA15_3</name>
    <name evidence="4" type="ORF">FOZ62_021417</name>
</gene>
<feature type="compositionally biased region" description="Basic and acidic residues" evidence="3">
    <location>
        <begin position="42"/>
        <end position="52"/>
    </location>
</feature>
<accession>A0A7J6QIV1</accession>
<dbReference type="Proteomes" id="UP000574390">
    <property type="component" value="Unassembled WGS sequence"/>
</dbReference>
<dbReference type="AlphaFoldDB" id="A0A7J6QIV1"/>
<comment type="caution">
    <text evidence="4">The sequence shown here is derived from an EMBL/GenBank/DDBJ whole genome shotgun (WGS) entry which is preliminary data.</text>
</comment>
<reference evidence="4 5" key="1">
    <citation type="submission" date="2020-04" db="EMBL/GenBank/DDBJ databases">
        <title>Perkinsus olseni comparative genomics.</title>
        <authorList>
            <person name="Bogema D.R."/>
        </authorList>
    </citation>
    <scope>NUCLEOTIDE SEQUENCE [LARGE SCALE GENOMIC DNA]</scope>
    <source>
        <strain evidence="4">ATCC PRA-205</strain>
    </source>
</reference>
<keyword evidence="4" id="KW-0808">Transferase</keyword>
<evidence type="ECO:0000256" key="3">
    <source>
        <dbReference type="SAM" id="MobiDB-lite"/>
    </source>
</evidence>
<dbReference type="PANTHER" id="PTHR22767:SF2">
    <property type="entry name" value="N(ALPHA)-ACETYLTRANSFERASE 15_16, ISOFORM A"/>
    <property type="match status" value="1"/>
</dbReference>
<evidence type="ECO:0000313" key="5">
    <source>
        <dbReference type="Proteomes" id="UP000574390"/>
    </source>
</evidence>
<dbReference type="Pfam" id="PF12569">
    <property type="entry name" value="NatA_aux_su"/>
    <property type="match status" value="1"/>
</dbReference>
<proteinExistence type="predicted"/>
<feature type="compositionally biased region" description="Basic and acidic residues" evidence="3">
    <location>
        <begin position="59"/>
        <end position="72"/>
    </location>
</feature>
<evidence type="ECO:0000256" key="1">
    <source>
        <dbReference type="ARBA" id="ARBA00022737"/>
    </source>
</evidence>
<dbReference type="GO" id="GO:0005737">
    <property type="term" value="C:cytoplasm"/>
    <property type="evidence" value="ECO:0007669"/>
    <property type="project" value="TreeGrafter"/>
</dbReference>
<dbReference type="PANTHER" id="PTHR22767">
    <property type="entry name" value="N-TERMINAL ACETYLTRANSFERASE-RELATED"/>
    <property type="match status" value="1"/>
</dbReference>
<feature type="region of interest" description="Disordered" evidence="3">
    <location>
        <begin position="42"/>
        <end position="100"/>
    </location>
</feature>
<feature type="non-terminal residue" evidence="4">
    <location>
        <position position="1"/>
    </location>
</feature>
<dbReference type="GO" id="GO:0016740">
    <property type="term" value="F:transferase activity"/>
    <property type="evidence" value="ECO:0007669"/>
    <property type="project" value="UniProtKB-KW"/>
</dbReference>
<organism evidence="4 5">
    <name type="scientific">Perkinsus olseni</name>
    <name type="common">Perkinsus atlanticus</name>
    <dbReference type="NCBI Taxonomy" id="32597"/>
    <lineage>
        <taxon>Eukaryota</taxon>
        <taxon>Sar</taxon>
        <taxon>Alveolata</taxon>
        <taxon>Perkinsozoa</taxon>
        <taxon>Perkinsea</taxon>
        <taxon>Perkinsida</taxon>
        <taxon>Perkinsidae</taxon>
        <taxon>Perkinsus</taxon>
    </lineage>
</organism>
<dbReference type="InterPro" id="IPR021183">
    <property type="entry name" value="NatA_aux_su"/>
</dbReference>
<evidence type="ECO:0000313" key="4">
    <source>
        <dbReference type="EMBL" id="KAF4707490.1"/>
    </source>
</evidence>